<dbReference type="PATRIC" id="fig|1268236.3.peg.398"/>
<evidence type="ECO:0000313" key="1">
    <source>
        <dbReference type="EMBL" id="EOD56732.1"/>
    </source>
</evidence>
<keyword evidence="2" id="KW-1185">Reference proteome</keyword>
<evidence type="ECO:0000313" key="2">
    <source>
        <dbReference type="Proteomes" id="UP000013526"/>
    </source>
</evidence>
<comment type="caution">
    <text evidence="1">The sequence shown here is derived from an EMBL/GenBank/DDBJ whole genome shotgun (WGS) entry which is preliminary data.</text>
</comment>
<dbReference type="RefSeq" id="WP_005892323.1">
    <property type="nucleotide sequence ID" value="NZ_AQGQ01000005.1"/>
</dbReference>
<name>R1FAM2_9GAMM</name>
<dbReference type="OrthoDB" id="5588811at2"/>
<dbReference type="EMBL" id="AQGQ01000005">
    <property type="protein sequence ID" value="EOD56732.1"/>
    <property type="molecule type" value="Genomic_DNA"/>
</dbReference>
<accession>R1FAM2</accession>
<proteinExistence type="predicted"/>
<dbReference type="Proteomes" id="UP000013526">
    <property type="component" value="Unassembled WGS sequence"/>
</dbReference>
<organism evidence="1 2">
    <name type="scientific">Aeromonas molluscorum 848</name>
    <dbReference type="NCBI Taxonomy" id="1268236"/>
    <lineage>
        <taxon>Bacteria</taxon>
        <taxon>Pseudomonadati</taxon>
        <taxon>Pseudomonadota</taxon>
        <taxon>Gammaproteobacteria</taxon>
        <taxon>Aeromonadales</taxon>
        <taxon>Aeromonadaceae</taxon>
        <taxon>Aeromonas</taxon>
    </lineage>
</organism>
<protein>
    <submittedName>
        <fullName evidence="1">Uncharacterized protein</fullName>
    </submittedName>
</protein>
<sequence length="69" mass="7690">MSIDAIHIAKRAERAVLPLLTELLASNEQVNRIALGELYSGDQYIQVQLVVTSKQEDLMDDDSVMGDEE</sequence>
<dbReference type="AlphaFoldDB" id="R1FAM2"/>
<gene>
    <name evidence="1" type="ORF">G113_01979</name>
</gene>
<reference evidence="1 2" key="1">
    <citation type="journal article" date="2013" name="Genome Announc.">
        <title>Draft Genome Sequence of Aeromonas molluscorum Strain 848TT, Isolated from Bivalve Molluscs.</title>
        <authorList>
            <person name="Spataro N."/>
            <person name="Farfan M."/>
            <person name="Albarral V."/>
            <person name="Sanglas A."/>
            <person name="Loren J.G."/>
            <person name="Fuste M.C."/>
            <person name="Bosch E."/>
        </authorList>
    </citation>
    <scope>NUCLEOTIDE SEQUENCE [LARGE SCALE GENOMIC DNA]</scope>
    <source>
        <strain evidence="1 2">848</strain>
    </source>
</reference>